<proteinExistence type="predicted"/>
<gene>
    <name evidence="1" type="ORF">EJ06DRAFT_257985</name>
</gene>
<dbReference type="AlphaFoldDB" id="A0A6G1HJ77"/>
<name>A0A6G1HJ77_9PEZI</name>
<keyword evidence="2" id="KW-1185">Reference proteome</keyword>
<sequence>MAFLTACSTVPSTAMQGILLGHCCQLPTQHIHGAVGLRNSDVCLYLQGQGHLLQRTDGLRANRKSDVVPTQHTTGRGDDITFSISPWSASRTPSNSRSSVGRLVCWI</sequence>
<reference evidence="1" key="1">
    <citation type="journal article" date="2020" name="Stud. Mycol.">
        <title>101 Dothideomycetes genomes: a test case for predicting lifestyles and emergence of pathogens.</title>
        <authorList>
            <person name="Haridas S."/>
            <person name="Albert R."/>
            <person name="Binder M."/>
            <person name="Bloem J."/>
            <person name="Labutti K."/>
            <person name="Salamov A."/>
            <person name="Andreopoulos B."/>
            <person name="Baker S."/>
            <person name="Barry K."/>
            <person name="Bills G."/>
            <person name="Bluhm B."/>
            <person name="Cannon C."/>
            <person name="Castanera R."/>
            <person name="Culley D."/>
            <person name="Daum C."/>
            <person name="Ezra D."/>
            <person name="Gonzalez J."/>
            <person name="Henrissat B."/>
            <person name="Kuo A."/>
            <person name="Liang C."/>
            <person name="Lipzen A."/>
            <person name="Lutzoni F."/>
            <person name="Magnuson J."/>
            <person name="Mondo S."/>
            <person name="Nolan M."/>
            <person name="Ohm R."/>
            <person name="Pangilinan J."/>
            <person name="Park H.-J."/>
            <person name="Ramirez L."/>
            <person name="Alfaro M."/>
            <person name="Sun H."/>
            <person name="Tritt A."/>
            <person name="Yoshinaga Y."/>
            <person name="Zwiers L.-H."/>
            <person name="Turgeon B."/>
            <person name="Goodwin S."/>
            <person name="Spatafora J."/>
            <person name="Crous P."/>
            <person name="Grigoriev I."/>
        </authorList>
    </citation>
    <scope>NUCLEOTIDE SEQUENCE</scope>
    <source>
        <strain evidence="1">CBS 262.69</strain>
    </source>
</reference>
<accession>A0A6G1HJ77</accession>
<evidence type="ECO:0000313" key="1">
    <source>
        <dbReference type="EMBL" id="KAF2395897.1"/>
    </source>
</evidence>
<organism evidence="1 2">
    <name type="scientific">Trichodelitschia bisporula</name>
    <dbReference type="NCBI Taxonomy" id="703511"/>
    <lineage>
        <taxon>Eukaryota</taxon>
        <taxon>Fungi</taxon>
        <taxon>Dikarya</taxon>
        <taxon>Ascomycota</taxon>
        <taxon>Pezizomycotina</taxon>
        <taxon>Dothideomycetes</taxon>
        <taxon>Dothideomycetes incertae sedis</taxon>
        <taxon>Phaeotrichales</taxon>
        <taxon>Phaeotrichaceae</taxon>
        <taxon>Trichodelitschia</taxon>
    </lineage>
</organism>
<evidence type="ECO:0000313" key="2">
    <source>
        <dbReference type="Proteomes" id="UP000799640"/>
    </source>
</evidence>
<dbReference type="EMBL" id="ML996710">
    <property type="protein sequence ID" value="KAF2395897.1"/>
    <property type="molecule type" value="Genomic_DNA"/>
</dbReference>
<dbReference type="Proteomes" id="UP000799640">
    <property type="component" value="Unassembled WGS sequence"/>
</dbReference>
<protein>
    <submittedName>
        <fullName evidence="1">Uncharacterized protein</fullName>
    </submittedName>
</protein>